<dbReference type="Proteomes" id="UP000076842">
    <property type="component" value="Unassembled WGS sequence"/>
</dbReference>
<feature type="region of interest" description="Disordered" evidence="1">
    <location>
        <begin position="1"/>
        <end position="83"/>
    </location>
</feature>
<sequence>MPASSNPTPSASSSHTGASTTGSGTGSAFVLSPSRPPPKGAPRLPKTLLKAHAQGPLTSPPPFAAAEGGRPQQPRTESKGNVK</sequence>
<dbReference type="EMBL" id="KV423967">
    <property type="protein sequence ID" value="KZT57166.1"/>
    <property type="molecule type" value="Genomic_DNA"/>
</dbReference>
<name>A0A165FT08_9BASI</name>
<dbReference type="OrthoDB" id="3358435at2759"/>
<proteinExistence type="predicted"/>
<evidence type="ECO:0000256" key="1">
    <source>
        <dbReference type="SAM" id="MobiDB-lite"/>
    </source>
</evidence>
<evidence type="ECO:0000313" key="3">
    <source>
        <dbReference type="Proteomes" id="UP000076842"/>
    </source>
</evidence>
<dbReference type="AlphaFoldDB" id="A0A165FT08"/>
<dbReference type="InParanoid" id="A0A165FT08"/>
<organism evidence="2 3">
    <name type="scientific">Calocera cornea HHB12733</name>
    <dbReference type="NCBI Taxonomy" id="1353952"/>
    <lineage>
        <taxon>Eukaryota</taxon>
        <taxon>Fungi</taxon>
        <taxon>Dikarya</taxon>
        <taxon>Basidiomycota</taxon>
        <taxon>Agaricomycotina</taxon>
        <taxon>Dacrymycetes</taxon>
        <taxon>Dacrymycetales</taxon>
        <taxon>Dacrymycetaceae</taxon>
        <taxon>Calocera</taxon>
    </lineage>
</organism>
<protein>
    <submittedName>
        <fullName evidence="2">Uncharacterized protein</fullName>
    </submittedName>
</protein>
<gene>
    <name evidence="2" type="ORF">CALCODRAFT_496465</name>
</gene>
<evidence type="ECO:0000313" key="2">
    <source>
        <dbReference type="EMBL" id="KZT57166.1"/>
    </source>
</evidence>
<accession>A0A165FT08</accession>
<feature type="compositionally biased region" description="Low complexity" evidence="1">
    <location>
        <begin position="1"/>
        <end position="28"/>
    </location>
</feature>
<keyword evidence="3" id="KW-1185">Reference proteome</keyword>
<reference evidence="2 3" key="1">
    <citation type="journal article" date="2016" name="Mol. Biol. Evol.">
        <title>Comparative Genomics of Early-Diverging Mushroom-Forming Fungi Provides Insights into the Origins of Lignocellulose Decay Capabilities.</title>
        <authorList>
            <person name="Nagy L.G."/>
            <person name="Riley R."/>
            <person name="Tritt A."/>
            <person name="Adam C."/>
            <person name="Daum C."/>
            <person name="Floudas D."/>
            <person name="Sun H."/>
            <person name="Yadav J.S."/>
            <person name="Pangilinan J."/>
            <person name="Larsson K.H."/>
            <person name="Matsuura K."/>
            <person name="Barry K."/>
            <person name="Labutti K."/>
            <person name="Kuo R."/>
            <person name="Ohm R.A."/>
            <person name="Bhattacharya S.S."/>
            <person name="Shirouzu T."/>
            <person name="Yoshinaga Y."/>
            <person name="Martin F.M."/>
            <person name="Grigoriev I.V."/>
            <person name="Hibbett D.S."/>
        </authorList>
    </citation>
    <scope>NUCLEOTIDE SEQUENCE [LARGE SCALE GENOMIC DNA]</scope>
    <source>
        <strain evidence="2 3">HHB12733</strain>
    </source>
</reference>